<evidence type="ECO:0000313" key="2">
    <source>
        <dbReference type="EMBL" id="SHJ82327.1"/>
    </source>
</evidence>
<dbReference type="AlphaFoldDB" id="A0A1M6MFX3"/>
<dbReference type="EMBL" id="FRAF01000004">
    <property type="protein sequence ID" value="SHJ82327.1"/>
    <property type="molecule type" value="Genomic_DNA"/>
</dbReference>
<organism evidence="2 3">
    <name type="scientific">Alicyclobacillus tolerans</name>
    <dbReference type="NCBI Taxonomy" id="90970"/>
    <lineage>
        <taxon>Bacteria</taxon>
        <taxon>Bacillati</taxon>
        <taxon>Bacillota</taxon>
        <taxon>Bacilli</taxon>
        <taxon>Bacillales</taxon>
        <taxon>Alicyclobacillaceae</taxon>
        <taxon>Alicyclobacillus</taxon>
    </lineage>
</organism>
<reference evidence="3" key="1">
    <citation type="submission" date="2016-11" db="EMBL/GenBank/DDBJ databases">
        <authorList>
            <person name="Varghese N."/>
            <person name="Submissions S."/>
        </authorList>
    </citation>
    <scope>NUCLEOTIDE SEQUENCE [LARGE SCALE GENOMIC DNA]</scope>
    <source>
        <strain evidence="3">USBA-503</strain>
    </source>
</reference>
<name>A0A1M6MFX3_9BACL</name>
<feature type="region of interest" description="Disordered" evidence="1">
    <location>
        <begin position="1"/>
        <end position="36"/>
    </location>
</feature>
<accession>A0A1M6MFX3</accession>
<sequence length="109" mass="12091">MEKEQRPNNQPVQSKNSGSYHPVSNLEEPASRELGMVEHQRLDLALEEFPEGPYGATTNEIKLGKVSEWKPGQAYSGRFRDSNPVSSDRTVAETEPPFDSSEGSIEGQN</sequence>
<dbReference type="Proteomes" id="UP000184016">
    <property type="component" value="Unassembled WGS sequence"/>
</dbReference>
<gene>
    <name evidence="2" type="ORF">SAMN05443507_10442</name>
</gene>
<evidence type="ECO:0000313" key="3">
    <source>
        <dbReference type="Proteomes" id="UP000184016"/>
    </source>
</evidence>
<feature type="region of interest" description="Disordered" evidence="1">
    <location>
        <begin position="73"/>
        <end position="109"/>
    </location>
</feature>
<feature type="compositionally biased region" description="Polar residues" evidence="1">
    <location>
        <begin position="7"/>
        <end position="19"/>
    </location>
</feature>
<proteinExistence type="predicted"/>
<protein>
    <submittedName>
        <fullName evidence="2">Uncharacterized protein</fullName>
    </submittedName>
</protein>
<evidence type="ECO:0000256" key="1">
    <source>
        <dbReference type="SAM" id="MobiDB-lite"/>
    </source>
</evidence>
<keyword evidence="3" id="KW-1185">Reference proteome</keyword>
<dbReference type="RefSeq" id="WP_072873130.1">
    <property type="nucleotide sequence ID" value="NZ_FRAF01000004.1"/>
</dbReference>